<gene>
    <name evidence="1" type="ORF">FK004_00030</name>
</gene>
<dbReference type="KEGG" id="fki:FK004_00030"/>
<keyword evidence="2" id="KW-1185">Reference proteome</keyword>
<evidence type="ECO:0000313" key="2">
    <source>
        <dbReference type="Proteomes" id="UP000244677"/>
    </source>
</evidence>
<proteinExistence type="predicted"/>
<accession>A0A2S1LJ19</accession>
<dbReference type="Proteomes" id="UP000244677">
    <property type="component" value="Chromosome"/>
</dbReference>
<evidence type="ECO:0000313" key="1">
    <source>
        <dbReference type="EMBL" id="AWG23729.1"/>
    </source>
</evidence>
<name>A0A2S1LJ19_9FLAO</name>
<sequence>MIKKWIYYAGLMTVTGFSSLGFHNVGAEKNEWFHVSESEKLEVSVPSKEEIETKQVTVPFTGKTYTGFKQAVAYKESQGQYKLVNTFGYMGKYQFGMSALRAVGITNANLFLNSPLLQEKAFKALLAINKHELKREIDIYEGKVINGVKVTESGILASAHLLGANSVRSYLKSNGKKHKKDGFGTSIKTYMKKFGGYDTSGIIPNRNAKVNML</sequence>
<dbReference type="OrthoDB" id="1143238at2"/>
<dbReference type="AlphaFoldDB" id="A0A2S1LJ19"/>
<dbReference type="EMBL" id="CP020919">
    <property type="protein sequence ID" value="AWG23729.1"/>
    <property type="molecule type" value="Genomic_DNA"/>
</dbReference>
<reference evidence="1 2" key="1">
    <citation type="submission" date="2017-04" db="EMBL/GenBank/DDBJ databases">
        <title>Complete genome sequence of Flavobacterium kingsejong AJ004.</title>
        <authorList>
            <person name="Lee P.C."/>
        </authorList>
    </citation>
    <scope>NUCLEOTIDE SEQUENCE [LARGE SCALE GENOMIC DNA]</scope>
    <source>
        <strain evidence="1 2">AJ004</strain>
    </source>
</reference>
<protein>
    <submittedName>
        <fullName evidence="1">Peptidoglycan-binding protein LysM</fullName>
    </submittedName>
</protein>
<dbReference type="RefSeq" id="WP_108735403.1">
    <property type="nucleotide sequence ID" value="NZ_CP020919.1"/>
</dbReference>
<organism evidence="1 2">
    <name type="scientific">Flavobacterium kingsejongi</name>
    <dbReference type="NCBI Taxonomy" id="1678728"/>
    <lineage>
        <taxon>Bacteria</taxon>
        <taxon>Pseudomonadati</taxon>
        <taxon>Bacteroidota</taxon>
        <taxon>Flavobacteriia</taxon>
        <taxon>Flavobacteriales</taxon>
        <taxon>Flavobacteriaceae</taxon>
        <taxon>Flavobacterium</taxon>
    </lineage>
</organism>